<dbReference type="InterPro" id="IPR036388">
    <property type="entry name" value="WH-like_DNA-bd_sf"/>
</dbReference>
<dbReference type="SUPFAM" id="SSF48008">
    <property type="entry name" value="GntR ligand-binding domain-like"/>
    <property type="match status" value="1"/>
</dbReference>
<keyword evidence="6" id="KW-1185">Reference proteome</keyword>
<keyword evidence="3" id="KW-0804">Transcription</keyword>
<dbReference type="PROSITE" id="PS50949">
    <property type="entry name" value="HTH_GNTR"/>
    <property type="match status" value="1"/>
</dbReference>
<dbReference type="RefSeq" id="WP_082930564.1">
    <property type="nucleotide sequence ID" value="NZ_JABDWX010000002.1"/>
</dbReference>
<sequence>MWTKQHWIEDHTLDGTAERAAGRGIIERQSLHQEIVSRLRDMIIEGELQPGERLYEIPLGESLGVSRTPLREALKSLASEGLVELAPGRGAVVRQFTRKDVHDMLVLIRSMEELAARLACEVASDEDIRRVRELHDRMRAHYEAGERMEYYKLNQQIHSSLVALADNPHLSAFHATLQARLKRIRFIGHEGPERWAAAMAEHEDIVAALEKRDVERLVEIIGKHLHNAWLRVRDAV</sequence>
<evidence type="ECO:0000256" key="3">
    <source>
        <dbReference type="ARBA" id="ARBA00023163"/>
    </source>
</evidence>
<keyword evidence="2" id="KW-0238">DNA-binding</keyword>
<dbReference type="SUPFAM" id="SSF46785">
    <property type="entry name" value="Winged helix' DNA-binding domain"/>
    <property type="match status" value="1"/>
</dbReference>
<dbReference type="SMART" id="SM00895">
    <property type="entry name" value="FCD"/>
    <property type="match status" value="1"/>
</dbReference>
<dbReference type="Pfam" id="PF07729">
    <property type="entry name" value="FCD"/>
    <property type="match status" value="1"/>
</dbReference>
<dbReference type="Pfam" id="PF00392">
    <property type="entry name" value="GntR"/>
    <property type="match status" value="1"/>
</dbReference>
<dbReference type="Gene3D" id="1.10.10.10">
    <property type="entry name" value="Winged helix-like DNA-binding domain superfamily/Winged helix DNA-binding domain"/>
    <property type="match status" value="1"/>
</dbReference>
<evidence type="ECO:0000259" key="4">
    <source>
        <dbReference type="PROSITE" id="PS50949"/>
    </source>
</evidence>
<evidence type="ECO:0000313" key="5">
    <source>
        <dbReference type="EMBL" id="MBY3591200.1"/>
    </source>
</evidence>
<feature type="domain" description="HTH gntR-type" evidence="4">
    <location>
        <begin position="29"/>
        <end position="96"/>
    </location>
</feature>
<evidence type="ECO:0000313" key="6">
    <source>
        <dbReference type="Proteomes" id="UP000720124"/>
    </source>
</evidence>
<comment type="caution">
    <text evidence="5">The sequence shown here is derived from an EMBL/GenBank/DDBJ whole genome shotgun (WGS) entry which is preliminary data.</text>
</comment>
<dbReference type="Gene3D" id="1.20.120.530">
    <property type="entry name" value="GntR ligand-binding domain-like"/>
    <property type="match status" value="1"/>
</dbReference>
<gene>
    <name evidence="5" type="ORF">HJA87_15110</name>
</gene>
<dbReference type="SMART" id="SM00345">
    <property type="entry name" value="HTH_GNTR"/>
    <property type="match status" value="1"/>
</dbReference>
<protein>
    <submittedName>
        <fullName evidence="5">GntR family transcriptional regulator</fullName>
    </submittedName>
</protein>
<evidence type="ECO:0000256" key="2">
    <source>
        <dbReference type="ARBA" id="ARBA00023125"/>
    </source>
</evidence>
<dbReference type="InterPro" id="IPR011711">
    <property type="entry name" value="GntR_C"/>
</dbReference>
<dbReference type="PANTHER" id="PTHR43537:SF50">
    <property type="entry name" value="TRANSCRIPTIONAL REGULATORY PROTEIN"/>
    <property type="match status" value="1"/>
</dbReference>
<reference evidence="5 6" key="1">
    <citation type="submission" date="2020-06" db="EMBL/GenBank/DDBJ databases">
        <title>Global-level population genomics: horizontal gene transfer, symbiosis and evolution in Rhizobia.</title>
        <authorList>
            <person name="Gai Y."/>
        </authorList>
    </citation>
    <scope>NUCLEOTIDE SEQUENCE [LARGE SCALE GENOMIC DNA]</scope>
    <source>
        <strain evidence="5 6">PLR6_1b</strain>
    </source>
</reference>
<keyword evidence="1" id="KW-0805">Transcription regulation</keyword>
<dbReference type="InterPro" id="IPR000524">
    <property type="entry name" value="Tscrpt_reg_HTH_GntR"/>
</dbReference>
<dbReference type="InterPro" id="IPR008920">
    <property type="entry name" value="TF_FadR/GntR_C"/>
</dbReference>
<name>A0ABS7LJ02_9HYPH</name>
<evidence type="ECO:0000256" key="1">
    <source>
        <dbReference type="ARBA" id="ARBA00023015"/>
    </source>
</evidence>
<dbReference type="InterPro" id="IPR036390">
    <property type="entry name" value="WH_DNA-bd_sf"/>
</dbReference>
<dbReference type="CDD" id="cd07377">
    <property type="entry name" value="WHTH_GntR"/>
    <property type="match status" value="1"/>
</dbReference>
<dbReference type="EMBL" id="JABTXI010000005">
    <property type="protein sequence ID" value="MBY3591200.1"/>
    <property type="molecule type" value="Genomic_DNA"/>
</dbReference>
<proteinExistence type="predicted"/>
<dbReference type="PRINTS" id="PR00035">
    <property type="entry name" value="HTHGNTR"/>
</dbReference>
<organism evidence="5 6">
    <name type="scientific">Rhizobium bangladeshense</name>
    <dbReference type="NCBI Taxonomy" id="1138189"/>
    <lineage>
        <taxon>Bacteria</taxon>
        <taxon>Pseudomonadati</taxon>
        <taxon>Pseudomonadota</taxon>
        <taxon>Alphaproteobacteria</taxon>
        <taxon>Hyphomicrobiales</taxon>
        <taxon>Rhizobiaceae</taxon>
        <taxon>Rhizobium/Agrobacterium group</taxon>
        <taxon>Rhizobium</taxon>
    </lineage>
</organism>
<accession>A0ABS7LJ02</accession>
<dbReference type="Proteomes" id="UP000720124">
    <property type="component" value="Unassembled WGS sequence"/>
</dbReference>
<dbReference type="PANTHER" id="PTHR43537">
    <property type="entry name" value="TRANSCRIPTIONAL REGULATOR, GNTR FAMILY"/>
    <property type="match status" value="1"/>
</dbReference>